<accession>A0ABQ1GT92</accession>
<dbReference type="Gene3D" id="3.40.1440.10">
    <property type="entry name" value="GIY-YIG endonuclease"/>
    <property type="match status" value="1"/>
</dbReference>
<protein>
    <recommendedName>
        <fullName evidence="3">GIY-YIG nuclease family protein</fullName>
    </recommendedName>
</protein>
<dbReference type="SUPFAM" id="SSF82771">
    <property type="entry name" value="GIY-YIG endonuclease"/>
    <property type="match status" value="1"/>
</dbReference>
<sequence length="127" mass="14647">MSLDKQRKKELASKYTQTFRRMGIYQIRNTENGKILVASAMDLDGARNRLAFTQQNNVNSMSALQQDWNRYGGASFVFEELDEIKPDEDFADAAGLQKYKGELEALLDMWLEKLQPFGDQGYNKRPK</sequence>
<evidence type="ECO:0008006" key="3">
    <source>
        <dbReference type="Google" id="ProtNLM"/>
    </source>
</evidence>
<dbReference type="RefSeq" id="WP_094095926.1">
    <property type="nucleotide sequence ID" value="NZ_BMHF01000018.1"/>
</dbReference>
<proteinExistence type="predicted"/>
<dbReference type="EMBL" id="BMHF01000018">
    <property type="protein sequence ID" value="GGA49093.1"/>
    <property type="molecule type" value="Genomic_DNA"/>
</dbReference>
<comment type="caution">
    <text evidence="1">The sequence shown here is derived from an EMBL/GenBank/DDBJ whole genome shotgun (WGS) entry which is preliminary data.</text>
</comment>
<reference evidence="2" key="1">
    <citation type="journal article" date="2019" name="Int. J. Syst. Evol. Microbiol.">
        <title>The Global Catalogue of Microorganisms (GCM) 10K type strain sequencing project: providing services to taxonomists for standard genome sequencing and annotation.</title>
        <authorList>
            <consortium name="The Broad Institute Genomics Platform"/>
            <consortium name="The Broad Institute Genome Sequencing Center for Infectious Disease"/>
            <person name="Wu L."/>
            <person name="Ma J."/>
        </authorList>
    </citation>
    <scope>NUCLEOTIDE SEQUENCE [LARGE SCALE GENOMIC DNA]</scope>
    <source>
        <strain evidence="2">CGMCC 1.15044</strain>
    </source>
</reference>
<evidence type="ECO:0000313" key="1">
    <source>
        <dbReference type="EMBL" id="GGA49093.1"/>
    </source>
</evidence>
<keyword evidence="2" id="KW-1185">Reference proteome</keyword>
<dbReference type="Proteomes" id="UP000609323">
    <property type="component" value="Unassembled WGS sequence"/>
</dbReference>
<name>A0ABQ1GT92_9BACL</name>
<evidence type="ECO:0000313" key="2">
    <source>
        <dbReference type="Proteomes" id="UP000609323"/>
    </source>
</evidence>
<organism evidence="1 2">
    <name type="scientific">Paenibacillus physcomitrellae</name>
    <dbReference type="NCBI Taxonomy" id="1619311"/>
    <lineage>
        <taxon>Bacteria</taxon>
        <taxon>Bacillati</taxon>
        <taxon>Bacillota</taxon>
        <taxon>Bacilli</taxon>
        <taxon>Bacillales</taxon>
        <taxon>Paenibacillaceae</taxon>
        <taxon>Paenibacillus</taxon>
    </lineage>
</organism>
<dbReference type="InterPro" id="IPR035901">
    <property type="entry name" value="GIY-YIG_endonuc_sf"/>
</dbReference>
<gene>
    <name evidence="1" type="ORF">GCM10010917_38000</name>
</gene>
<dbReference type="CDD" id="cd10451">
    <property type="entry name" value="GIY-YIG_LuxR_like"/>
    <property type="match status" value="1"/>
</dbReference>